<dbReference type="Proteomes" id="UP000320146">
    <property type="component" value="Unassembled WGS sequence"/>
</dbReference>
<dbReference type="Gene3D" id="3.40.50.300">
    <property type="entry name" value="P-loop containing nucleotide triphosphate hydrolases"/>
    <property type="match status" value="1"/>
</dbReference>
<evidence type="ECO:0000313" key="18">
    <source>
        <dbReference type="Proteomes" id="UP000320146"/>
    </source>
</evidence>
<dbReference type="PANTHER" id="PTHR22683:SF41">
    <property type="entry name" value="DNA TRANSLOCASE FTSK"/>
    <property type="match status" value="1"/>
</dbReference>
<dbReference type="GO" id="GO:0051301">
    <property type="term" value="P:cell division"/>
    <property type="evidence" value="ECO:0007669"/>
    <property type="project" value="UniProtKB-KW"/>
</dbReference>
<evidence type="ECO:0000256" key="4">
    <source>
        <dbReference type="ARBA" id="ARBA00022475"/>
    </source>
</evidence>
<evidence type="ECO:0000313" key="17">
    <source>
        <dbReference type="EMBL" id="RZO24281.1"/>
    </source>
</evidence>
<dbReference type="InterPro" id="IPR025199">
    <property type="entry name" value="FtsK_4TM"/>
</dbReference>
<dbReference type="EMBL" id="SHBL01000010">
    <property type="protein sequence ID" value="RZO24281.1"/>
    <property type="molecule type" value="Genomic_DNA"/>
</dbReference>
<gene>
    <name evidence="17" type="ORF">EVA99_01925</name>
</gene>
<dbReference type="GO" id="GO:0007059">
    <property type="term" value="P:chromosome segregation"/>
    <property type="evidence" value="ECO:0007669"/>
    <property type="project" value="UniProtKB-KW"/>
</dbReference>
<organism evidence="17 18">
    <name type="scientific">SAR86 cluster bacterium</name>
    <dbReference type="NCBI Taxonomy" id="2030880"/>
    <lineage>
        <taxon>Bacteria</taxon>
        <taxon>Pseudomonadati</taxon>
        <taxon>Pseudomonadota</taxon>
        <taxon>Gammaproteobacteria</taxon>
        <taxon>SAR86 cluster</taxon>
    </lineage>
</organism>
<dbReference type="InterPro" id="IPR036388">
    <property type="entry name" value="WH-like_DNA-bd_sf"/>
</dbReference>
<keyword evidence="11" id="KW-0238">DNA-binding</keyword>
<feature type="transmembrane region" description="Helical" evidence="15">
    <location>
        <begin position="148"/>
        <end position="170"/>
    </location>
</feature>
<evidence type="ECO:0000256" key="15">
    <source>
        <dbReference type="SAM" id="Phobius"/>
    </source>
</evidence>
<evidence type="ECO:0000256" key="10">
    <source>
        <dbReference type="ARBA" id="ARBA00022989"/>
    </source>
</evidence>
<dbReference type="InterPro" id="IPR041027">
    <property type="entry name" value="FtsK_alpha"/>
</dbReference>
<feature type="transmembrane region" description="Helical" evidence="15">
    <location>
        <begin position="12"/>
        <end position="31"/>
    </location>
</feature>
<dbReference type="InterPro" id="IPR050206">
    <property type="entry name" value="FtsK/SpoIIIE/SftA"/>
</dbReference>
<evidence type="ECO:0000256" key="7">
    <source>
        <dbReference type="ARBA" id="ARBA00022741"/>
    </source>
</evidence>
<keyword evidence="10 15" id="KW-1133">Transmembrane helix</keyword>
<evidence type="ECO:0000256" key="11">
    <source>
        <dbReference type="ARBA" id="ARBA00023125"/>
    </source>
</evidence>
<dbReference type="GO" id="GO:0003677">
    <property type="term" value="F:DNA binding"/>
    <property type="evidence" value="ECO:0007669"/>
    <property type="project" value="UniProtKB-KW"/>
</dbReference>
<reference evidence="17 18" key="1">
    <citation type="submission" date="2019-02" db="EMBL/GenBank/DDBJ databases">
        <title>Prokaryotic population dynamics and viral predation in marine succession experiment using metagenomics: the confinement effect.</title>
        <authorList>
            <person name="Haro-Moreno J.M."/>
            <person name="Rodriguez-Valera F."/>
            <person name="Lopez-Perez M."/>
        </authorList>
    </citation>
    <scope>NUCLEOTIDE SEQUENCE [LARGE SCALE GENOMIC DNA]</scope>
    <source>
        <strain evidence="17">MED-G166</strain>
    </source>
</reference>
<keyword evidence="7 14" id="KW-0547">Nucleotide-binding</keyword>
<evidence type="ECO:0000256" key="6">
    <source>
        <dbReference type="ARBA" id="ARBA00022692"/>
    </source>
</evidence>
<dbReference type="Pfam" id="PF01580">
    <property type="entry name" value="FtsK_SpoIIIE"/>
    <property type="match status" value="1"/>
</dbReference>
<dbReference type="AlphaFoldDB" id="A0A520MSS7"/>
<evidence type="ECO:0000256" key="2">
    <source>
        <dbReference type="ARBA" id="ARBA00006474"/>
    </source>
</evidence>
<evidence type="ECO:0000259" key="16">
    <source>
        <dbReference type="PROSITE" id="PS50901"/>
    </source>
</evidence>
<accession>A0A520MSS7</accession>
<evidence type="ECO:0000256" key="8">
    <source>
        <dbReference type="ARBA" id="ARBA00022829"/>
    </source>
</evidence>
<evidence type="ECO:0000256" key="13">
    <source>
        <dbReference type="ARBA" id="ARBA00023306"/>
    </source>
</evidence>
<dbReference type="Pfam" id="PF17854">
    <property type="entry name" value="FtsK_alpha"/>
    <property type="match status" value="1"/>
</dbReference>
<dbReference type="Gene3D" id="1.10.10.10">
    <property type="entry name" value="Winged helix-like DNA-binding domain superfamily/Winged helix DNA-binding domain"/>
    <property type="match status" value="1"/>
</dbReference>
<dbReference type="PROSITE" id="PS50901">
    <property type="entry name" value="FTSK"/>
    <property type="match status" value="1"/>
</dbReference>
<proteinExistence type="inferred from homology"/>
<dbReference type="SUPFAM" id="SSF46785">
    <property type="entry name" value="Winged helix' DNA-binding domain"/>
    <property type="match status" value="1"/>
</dbReference>
<keyword evidence="12 15" id="KW-0472">Membrane</keyword>
<keyword evidence="4" id="KW-1003">Cell membrane</keyword>
<sequence>MSIDRIYREFFGFSLIIISLFLFVSLLTFSAQDNIENLLTGTKTYINNFGYIGALVSSTILSYIGYSSYYLALICFYFGMILFFSNSSKNLTDRLNFINNVLYAFISIFPLTLFCISFIDTAGTEIGLLSIDSGGIAGSNLSLILSSYLSSLVLGSLAGLLFLSFQYFIFYDLINLMNSFFKADLNKPKKPVSNKTIVKEVIKPDLKKITISKEKEQKEVEISNVSEQEDFINLLDQKIDDSSDINKDYLDNLSENLVTKLEEFGIEGKVEGSLPGPVITRFEISLAPGTKASQVSNIANDLARSLAVKSVRVVEVIEGKSSIGIEIPNPKRKTVTLFSSIHEHNSESLKPLEFCIGKDIAGETAKIDLQQMPHLLIAGTTGSGKSVGVNTMLLNLLRNNNPADLKLLLIDPKMLELSVYDDIPHLITPVITDMQKAANGLNWCVKEMDRRYKLMSILGVRNLEGYNQKALKPSSIPQEQKEQLLEETEGDIKPLPYIVVVIDELADLMMVTGKKVEQLIARLAQKARASGIHLAIATQRPSVDVITGLIKANIPSRMSFLVSSKVDSRTILDQGGAEQLLGKGDMLFIEPGTSIPKRIHGAFVKDEEVQKITKYLRSTGKPNYIEEVTRSIEIQELNNDSENEDNLYNEAVEFVVESRRASISSIQRKFRIGYNRAARLIETMEENGIVTPMNSNGSREVL</sequence>
<feature type="transmembrane region" description="Helical" evidence="15">
    <location>
        <begin position="97"/>
        <end position="119"/>
    </location>
</feature>
<keyword evidence="9 14" id="KW-0067">ATP-binding</keyword>
<dbReference type="SUPFAM" id="SSF52540">
    <property type="entry name" value="P-loop containing nucleoside triphosphate hydrolases"/>
    <property type="match status" value="1"/>
</dbReference>
<dbReference type="PANTHER" id="PTHR22683">
    <property type="entry name" value="SPORULATION PROTEIN RELATED"/>
    <property type="match status" value="1"/>
</dbReference>
<evidence type="ECO:0000256" key="12">
    <source>
        <dbReference type="ARBA" id="ARBA00023136"/>
    </source>
</evidence>
<dbReference type="InterPro" id="IPR018541">
    <property type="entry name" value="Ftsk_gamma"/>
</dbReference>
<keyword evidence="13" id="KW-0131">Cell cycle</keyword>
<comment type="similarity">
    <text evidence="2">Belongs to the FtsK/SpoIIIE/SftA family.</text>
</comment>
<protein>
    <recommendedName>
        <fullName evidence="3">DNA translocase FtsK</fullName>
    </recommendedName>
</protein>
<dbReference type="Pfam" id="PF09397">
    <property type="entry name" value="FtsK_gamma"/>
    <property type="match status" value="1"/>
</dbReference>
<evidence type="ECO:0000256" key="5">
    <source>
        <dbReference type="ARBA" id="ARBA00022618"/>
    </source>
</evidence>
<dbReference type="InterPro" id="IPR002543">
    <property type="entry name" value="FtsK_dom"/>
</dbReference>
<dbReference type="GO" id="GO:0005524">
    <property type="term" value="F:ATP binding"/>
    <property type="evidence" value="ECO:0007669"/>
    <property type="project" value="UniProtKB-UniRule"/>
</dbReference>
<comment type="subcellular location">
    <subcellularLocation>
        <location evidence="1">Cell membrane</location>
        <topology evidence="1">Multi-pass membrane protein</topology>
    </subcellularLocation>
</comment>
<feature type="domain" description="FtsK" evidence="16">
    <location>
        <begin position="362"/>
        <end position="569"/>
    </location>
</feature>
<keyword evidence="5" id="KW-0132">Cell division</keyword>
<keyword evidence="8" id="KW-0159">Chromosome partition</keyword>
<comment type="caution">
    <text evidence="17">The sequence shown here is derived from an EMBL/GenBank/DDBJ whole genome shotgun (WGS) entry which is preliminary data.</text>
</comment>
<evidence type="ECO:0000256" key="9">
    <source>
        <dbReference type="ARBA" id="ARBA00022840"/>
    </source>
</evidence>
<dbReference type="InterPro" id="IPR027417">
    <property type="entry name" value="P-loop_NTPase"/>
</dbReference>
<keyword evidence="6 15" id="KW-0812">Transmembrane</keyword>
<evidence type="ECO:0000256" key="1">
    <source>
        <dbReference type="ARBA" id="ARBA00004651"/>
    </source>
</evidence>
<feature type="binding site" evidence="14">
    <location>
        <begin position="379"/>
        <end position="386"/>
    </location>
    <ligand>
        <name>ATP</name>
        <dbReference type="ChEBI" id="CHEBI:30616"/>
    </ligand>
</feature>
<dbReference type="GO" id="GO:0005886">
    <property type="term" value="C:plasma membrane"/>
    <property type="evidence" value="ECO:0007669"/>
    <property type="project" value="UniProtKB-SubCell"/>
</dbReference>
<dbReference type="Gene3D" id="3.30.980.40">
    <property type="match status" value="1"/>
</dbReference>
<dbReference type="SMART" id="SM00843">
    <property type="entry name" value="Ftsk_gamma"/>
    <property type="match status" value="1"/>
</dbReference>
<dbReference type="Pfam" id="PF13491">
    <property type="entry name" value="FtsK_4TM"/>
    <property type="match status" value="1"/>
</dbReference>
<dbReference type="InterPro" id="IPR036390">
    <property type="entry name" value="WH_DNA-bd_sf"/>
</dbReference>
<evidence type="ECO:0000256" key="14">
    <source>
        <dbReference type="PROSITE-ProRule" id="PRU00289"/>
    </source>
</evidence>
<feature type="transmembrane region" description="Helical" evidence="15">
    <location>
        <begin position="63"/>
        <end position="85"/>
    </location>
</feature>
<evidence type="ECO:0000256" key="3">
    <source>
        <dbReference type="ARBA" id="ARBA00020887"/>
    </source>
</evidence>
<name>A0A520MSS7_9GAMM</name>